<dbReference type="InterPro" id="IPR012827">
    <property type="entry name" value="Hemerythrin_metal-bd"/>
</dbReference>
<dbReference type="Gene3D" id="1.20.120.50">
    <property type="entry name" value="Hemerythrin-like"/>
    <property type="match status" value="1"/>
</dbReference>
<keyword evidence="2" id="KW-0813">Transport</keyword>
<sequence length="138" mass="15933">MMAMAYFEWTDSLSVKVKEIDEQHKKLVDMLNALHDAHIARVGKEAQKEIISSMVSYARTHFDAEEEYMRKLQYPALAEHKEEHAAFAEKALELQARVDNAGLIFTAEILEFLKRWLQDHIQGTDMKYSSHFNACGVC</sequence>
<organism evidence="6 7">
    <name type="scientific">Geomonas terrae</name>
    <dbReference type="NCBI Taxonomy" id="2562681"/>
    <lineage>
        <taxon>Bacteria</taxon>
        <taxon>Pseudomonadati</taxon>
        <taxon>Thermodesulfobacteriota</taxon>
        <taxon>Desulfuromonadia</taxon>
        <taxon>Geobacterales</taxon>
        <taxon>Geobacteraceae</taxon>
        <taxon>Geomonas</taxon>
    </lineage>
</organism>
<dbReference type="InterPro" id="IPR012312">
    <property type="entry name" value="Hemerythrin-like"/>
</dbReference>
<dbReference type="InterPro" id="IPR035938">
    <property type="entry name" value="Hemerythrin-like_sf"/>
</dbReference>
<keyword evidence="2" id="KW-0561">Oxygen transport</keyword>
<dbReference type="InterPro" id="IPR050669">
    <property type="entry name" value="Hemerythrin"/>
</dbReference>
<evidence type="ECO:0000256" key="4">
    <source>
        <dbReference type="ARBA" id="ARBA00023004"/>
    </source>
</evidence>
<name>A0A4S1CGW0_9BACT</name>
<evidence type="ECO:0000256" key="3">
    <source>
        <dbReference type="ARBA" id="ARBA00022723"/>
    </source>
</evidence>
<dbReference type="PROSITE" id="PS00550">
    <property type="entry name" value="HEMERYTHRINS"/>
    <property type="match status" value="1"/>
</dbReference>
<dbReference type="Proteomes" id="UP000306416">
    <property type="component" value="Unassembled WGS sequence"/>
</dbReference>
<dbReference type="InterPro" id="IPR016131">
    <property type="entry name" value="Haemerythrin_Fe_BS"/>
</dbReference>
<dbReference type="GO" id="GO:0005344">
    <property type="term" value="F:oxygen carrier activity"/>
    <property type="evidence" value="ECO:0007669"/>
    <property type="project" value="UniProtKB-KW"/>
</dbReference>
<dbReference type="NCBIfam" id="NF033749">
    <property type="entry name" value="bact_hemeryth"/>
    <property type="match status" value="1"/>
</dbReference>
<protein>
    <submittedName>
        <fullName evidence="6">Bacteriohemerythrin</fullName>
    </submittedName>
</protein>
<gene>
    <name evidence="6" type="ORF">E4633_11085</name>
</gene>
<dbReference type="AlphaFoldDB" id="A0A4S1CGW0"/>
<keyword evidence="4" id="KW-0408">Iron</keyword>
<dbReference type="GO" id="GO:0046872">
    <property type="term" value="F:metal ion binding"/>
    <property type="evidence" value="ECO:0007669"/>
    <property type="project" value="UniProtKB-KW"/>
</dbReference>
<evidence type="ECO:0000256" key="2">
    <source>
        <dbReference type="ARBA" id="ARBA00022621"/>
    </source>
</evidence>
<keyword evidence="7" id="KW-1185">Reference proteome</keyword>
<dbReference type="Pfam" id="PF01814">
    <property type="entry name" value="Hemerythrin"/>
    <property type="match status" value="1"/>
</dbReference>
<proteinExistence type="inferred from homology"/>
<evidence type="ECO:0000313" key="7">
    <source>
        <dbReference type="Proteomes" id="UP000306416"/>
    </source>
</evidence>
<evidence type="ECO:0000313" key="6">
    <source>
        <dbReference type="EMBL" id="TGU72825.1"/>
    </source>
</evidence>
<comment type="caution">
    <text evidence="6">The sequence shown here is derived from an EMBL/GenBank/DDBJ whole genome shotgun (WGS) entry which is preliminary data.</text>
</comment>
<dbReference type="PANTHER" id="PTHR37164">
    <property type="entry name" value="BACTERIOHEMERYTHRIN"/>
    <property type="match status" value="1"/>
</dbReference>
<dbReference type="NCBIfam" id="TIGR02481">
    <property type="entry name" value="hemeryth_dom"/>
    <property type="match status" value="1"/>
</dbReference>
<evidence type="ECO:0000256" key="1">
    <source>
        <dbReference type="ARBA" id="ARBA00010587"/>
    </source>
</evidence>
<keyword evidence="3" id="KW-0479">Metal-binding</keyword>
<feature type="domain" description="Hemerythrin-like" evidence="5">
    <location>
        <begin position="17"/>
        <end position="128"/>
    </location>
</feature>
<dbReference type="EMBL" id="SRSC01000002">
    <property type="protein sequence ID" value="TGU72825.1"/>
    <property type="molecule type" value="Genomic_DNA"/>
</dbReference>
<accession>A0A4S1CGW0</accession>
<dbReference type="SUPFAM" id="SSF47188">
    <property type="entry name" value="Hemerythrin-like"/>
    <property type="match status" value="1"/>
</dbReference>
<reference evidence="6 7" key="1">
    <citation type="submission" date="2019-04" db="EMBL/GenBank/DDBJ databases">
        <title>Geobacter oryzae sp. nov., ferric-reducing bacteria isolated from paddy soil.</title>
        <authorList>
            <person name="Xu Z."/>
            <person name="Masuda Y."/>
            <person name="Itoh H."/>
            <person name="Senoo K."/>
        </authorList>
    </citation>
    <scope>NUCLEOTIDE SEQUENCE [LARGE SCALE GENOMIC DNA]</scope>
    <source>
        <strain evidence="6 7">Red111</strain>
    </source>
</reference>
<dbReference type="CDD" id="cd12107">
    <property type="entry name" value="Hemerythrin"/>
    <property type="match status" value="1"/>
</dbReference>
<dbReference type="PANTHER" id="PTHR37164:SF1">
    <property type="entry name" value="BACTERIOHEMERYTHRIN"/>
    <property type="match status" value="1"/>
</dbReference>
<evidence type="ECO:0000259" key="5">
    <source>
        <dbReference type="Pfam" id="PF01814"/>
    </source>
</evidence>
<comment type="similarity">
    <text evidence="1">Belongs to the hemerythrin family.</text>
</comment>